<protein>
    <recommendedName>
        <fullName evidence="7">Bacterial sugar transferase domain-containing protein</fullName>
    </recommendedName>
</protein>
<feature type="transmembrane region" description="Helical" evidence="6">
    <location>
        <begin position="87"/>
        <end position="103"/>
    </location>
</feature>
<keyword evidence="3 6" id="KW-0812">Transmembrane</keyword>
<name>A0A644TT24_9ZZZZ</name>
<dbReference type="InterPro" id="IPR003362">
    <property type="entry name" value="Bact_transf"/>
</dbReference>
<evidence type="ECO:0000256" key="6">
    <source>
        <dbReference type="SAM" id="Phobius"/>
    </source>
</evidence>
<dbReference type="EMBL" id="VSSQ01000051">
    <property type="protein sequence ID" value="MPL70148.1"/>
    <property type="molecule type" value="Genomic_DNA"/>
</dbReference>
<feature type="transmembrane region" description="Helical" evidence="6">
    <location>
        <begin position="289"/>
        <end position="312"/>
    </location>
</feature>
<evidence type="ECO:0000256" key="2">
    <source>
        <dbReference type="ARBA" id="ARBA00022679"/>
    </source>
</evidence>
<evidence type="ECO:0000256" key="4">
    <source>
        <dbReference type="ARBA" id="ARBA00022989"/>
    </source>
</evidence>
<dbReference type="InterPro" id="IPR017475">
    <property type="entry name" value="EPS_sugar_tfrase"/>
</dbReference>
<dbReference type="PANTHER" id="PTHR30576:SF0">
    <property type="entry name" value="UNDECAPRENYL-PHOSPHATE N-ACETYLGALACTOSAMINYL 1-PHOSPHATE TRANSFERASE-RELATED"/>
    <property type="match status" value="1"/>
</dbReference>
<keyword evidence="5 6" id="KW-0472">Membrane</keyword>
<proteinExistence type="predicted"/>
<feature type="transmembrane region" description="Helical" evidence="6">
    <location>
        <begin position="49"/>
        <end position="67"/>
    </location>
</feature>
<evidence type="ECO:0000256" key="3">
    <source>
        <dbReference type="ARBA" id="ARBA00022692"/>
    </source>
</evidence>
<comment type="caution">
    <text evidence="8">The sequence shown here is derived from an EMBL/GenBank/DDBJ whole genome shotgun (WGS) entry which is preliminary data.</text>
</comment>
<evidence type="ECO:0000256" key="1">
    <source>
        <dbReference type="ARBA" id="ARBA00004141"/>
    </source>
</evidence>
<dbReference type="Pfam" id="PF13727">
    <property type="entry name" value="CoA_binding_3"/>
    <property type="match status" value="1"/>
</dbReference>
<dbReference type="GO" id="GO:0016780">
    <property type="term" value="F:phosphotransferase activity, for other substituted phosphate groups"/>
    <property type="evidence" value="ECO:0007669"/>
    <property type="project" value="TreeGrafter"/>
</dbReference>
<keyword evidence="4 6" id="KW-1133">Transmembrane helix</keyword>
<dbReference type="Gene3D" id="3.40.50.720">
    <property type="entry name" value="NAD(P)-binding Rossmann-like Domain"/>
    <property type="match status" value="1"/>
</dbReference>
<feature type="transmembrane region" description="Helical" evidence="6">
    <location>
        <begin position="115"/>
        <end position="135"/>
    </location>
</feature>
<evidence type="ECO:0000256" key="5">
    <source>
        <dbReference type="ARBA" id="ARBA00023136"/>
    </source>
</evidence>
<evidence type="ECO:0000313" key="8">
    <source>
        <dbReference type="EMBL" id="MPL70148.1"/>
    </source>
</evidence>
<feature type="transmembrane region" description="Helical" evidence="6">
    <location>
        <begin position="12"/>
        <end position="29"/>
    </location>
</feature>
<feature type="domain" description="Bacterial sugar transferase" evidence="7">
    <location>
        <begin position="284"/>
        <end position="467"/>
    </location>
</feature>
<sequence length="472" mass="54645">MNRKIQGAKYLISDLISALIAWTLFFIFRKTTIDAGNFDDINAVFSDSNLYKGLVFVPLFWIFLYFCQGTYTDPYRKSRLKELEQTFFISFVGIIIIFFVLLLDDQILSYQKYYFSFFILLITHFFITYIPRLIITTKAAKKIHKKIIGFPTIIIGNNSKAIKLYNDIENQEISSGNKIIGYVNLDKKNNGLSAYLNCLGDYKDIDKIIADNNVEEIIIAVEKENEANLHKIITQIESNNNVLIKVPADTTDILLGRVKMSSIFQTPLVLVSNEILSNWQKFIKRLMDILFASIAIIILIPIYIITGAIVYFTSKGPIFYKQERIGYKGKPFYMHKFRSMYLNAESDGVPKLSSDNDSRITPFGKFMRKVRLDEIPQFYNVLIGTMSLVGPRPERRYFIDQIVERNPEYTLLLKVKPGITSWGQVKYGYAENVDEMIERLQYDLLYIENLSIATDIKILLYTFIIIFQGRGK</sequence>
<dbReference type="GO" id="GO:0016020">
    <property type="term" value="C:membrane"/>
    <property type="evidence" value="ECO:0007669"/>
    <property type="project" value="UniProtKB-SubCell"/>
</dbReference>
<dbReference type="AlphaFoldDB" id="A0A644TT24"/>
<evidence type="ECO:0000259" key="7">
    <source>
        <dbReference type="Pfam" id="PF02397"/>
    </source>
</evidence>
<accession>A0A644TT24</accession>
<dbReference type="Pfam" id="PF02397">
    <property type="entry name" value="Bac_transf"/>
    <property type="match status" value="1"/>
</dbReference>
<dbReference type="NCBIfam" id="TIGR03025">
    <property type="entry name" value="EPS_sugtrans"/>
    <property type="match status" value="1"/>
</dbReference>
<gene>
    <name evidence="8" type="ORF">SDC9_15901</name>
</gene>
<reference evidence="8" key="1">
    <citation type="submission" date="2019-08" db="EMBL/GenBank/DDBJ databases">
        <authorList>
            <person name="Kucharzyk K."/>
            <person name="Murdoch R.W."/>
            <person name="Higgins S."/>
            <person name="Loffler F."/>
        </authorList>
    </citation>
    <scope>NUCLEOTIDE SEQUENCE</scope>
</reference>
<keyword evidence="2" id="KW-0808">Transferase</keyword>
<dbReference type="PANTHER" id="PTHR30576">
    <property type="entry name" value="COLANIC BIOSYNTHESIS UDP-GLUCOSE LIPID CARRIER TRANSFERASE"/>
    <property type="match status" value="1"/>
</dbReference>
<organism evidence="8">
    <name type="scientific">bioreactor metagenome</name>
    <dbReference type="NCBI Taxonomy" id="1076179"/>
    <lineage>
        <taxon>unclassified sequences</taxon>
        <taxon>metagenomes</taxon>
        <taxon>ecological metagenomes</taxon>
    </lineage>
</organism>
<comment type="subcellular location">
    <subcellularLocation>
        <location evidence="1">Membrane</location>
        <topology evidence="1">Multi-pass membrane protein</topology>
    </subcellularLocation>
</comment>